<evidence type="ECO:0008006" key="8">
    <source>
        <dbReference type="Google" id="ProtNLM"/>
    </source>
</evidence>
<evidence type="ECO:0000256" key="5">
    <source>
        <dbReference type="SAM" id="MobiDB-lite"/>
    </source>
</evidence>
<dbReference type="Proteomes" id="UP001151582">
    <property type="component" value="Unassembled WGS sequence"/>
</dbReference>
<dbReference type="Gene3D" id="2.30.29.30">
    <property type="entry name" value="Pleckstrin-homology domain (PH domain)/Phosphotyrosine-binding domain (PTB)"/>
    <property type="match status" value="1"/>
</dbReference>
<dbReference type="OrthoDB" id="19714at2759"/>
<protein>
    <recommendedName>
        <fullName evidence="8">Regulator of volume decrease after cellular swelling-domain-containing protein</fullName>
    </recommendedName>
</protein>
<evidence type="ECO:0000313" key="6">
    <source>
        <dbReference type="EMBL" id="KAJ1977076.1"/>
    </source>
</evidence>
<evidence type="ECO:0000256" key="2">
    <source>
        <dbReference type="ARBA" id="ARBA00004496"/>
    </source>
</evidence>
<sequence>MVCAMDTSYRELVYFDPDLSIGLVTDYPSIVLHAISRRQPASLDHDCLYCQLNTPLHAPLTQTNGPSAPPANDQATPSLTEDQDNSEGDGGHESDFEPIGAELYFVPQDPGQVHRLFERISACAAMHPDSGLSDDDPDLDFDETAFDPNDLISAEELTGRSPDSQAMQAFLESKMAFNGEPGPSSHDPDSPTPE</sequence>
<dbReference type="GO" id="GO:0000387">
    <property type="term" value="P:spliceosomal snRNP assembly"/>
    <property type="evidence" value="ECO:0007669"/>
    <property type="project" value="TreeGrafter"/>
</dbReference>
<reference evidence="6" key="1">
    <citation type="submission" date="2022-07" db="EMBL/GenBank/DDBJ databases">
        <title>Phylogenomic reconstructions and comparative analyses of Kickxellomycotina fungi.</title>
        <authorList>
            <person name="Reynolds N.K."/>
            <person name="Stajich J.E."/>
            <person name="Barry K."/>
            <person name="Grigoriev I.V."/>
            <person name="Crous P."/>
            <person name="Smith M.E."/>
        </authorList>
    </citation>
    <scope>NUCLEOTIDE SEQUENCE</scope>
    <source>
        <strain evidence="6">RSA 567</strain>
    </source>
</reference>
<dbReference type="EMBL" id="JANBQB010000375">
    <property type="protein sequence ID" value="KAJ1977076.1"/>
    <property type="molecule type" value="Genomic_DNA"/>
</dbReference>
<dbReference type="Pfam" id="PF03517">
    <property type="entry name" value="Voldacs"/>
    <property type="match status" value="1"/>
</dbReference>
<gene>
    <name evidence="6" type="ORF">H4R34_003726</name>
</gene>
<dbReference type="PANTHER" id="PTHR21399:SF0">
    <property type="entry name" value="METHYLOSOME SUBUNIT PICLN"/>
    <property type="match status" value="1"/>
</dbReference>
<evidence type="ECO:0000313" key="7">
    <source>
        <dbReference type="Proteomes" id="UP001151582"/>
    </source>
</evidence>
<evidence type="ECO:0000256" key="4">
    <source>
        <dbReference type="ARBA" id="ARBA00023242"/>
    </source>
</evidence>
<comment type="subcellular location">
    <subcellularLocation>
        <location evidence="2">Cytoplasm</location>
    </subcellularLocation>
    <subcellularLocation>
        <location evidence="1">Nucleus</location>
    </subcellularLocation>
</comment>
<evidence type="ECO:0000256" key="3">
    <source>
        <dbReference type="ARBA" id="ARBA00022490"/>
    </source>
</evidence>
<keyword evidence="3" id="KW-0963">Cytoplasm</keyword>
<proteinExistence type="predicted"/>
<feature type="region of interest" description="Disordered" evidence="5">
    <location>
        <begin position="60"/>
        <end position="97"/>
    </location>
</feature>
<dbReference type="GO" id="GO:0005829">
    <property type="term" value="C:cytosol"/>
    <property type="evidence" value="ECO:0007669"/>
    <property type="project" value="TreeGrafter"/>
</dbReference>
<comment type="caution">
    <text evidence="6">The sequence shown here is derived from an EMBL/GenBank/DDBJ whole genome shotgun (WGS) entry which is preliminary data.</text>
</comment>
<dbReference type="GO" id="GO:0045292">
    <property type="term" value="P:mRNA cis splicing, via spliceosome"/>
    <property type="evidence" value="ECO:0007669"/>
    <property type="project" value="TreeGrafter"/>
</dbReference>
<feature type="region of interest" description="Disordered" evidence="5">
    <location>
        <begin position="175"/>
        <end position="194"/>
    </location>
</feature>
<evidence type="ECO:0000256" key="1">
    <source>
        <dbReference type="ARBA" id="ARBA00004123"/>
    </source>
</evidence>
<dbReference type="AlphaFoldDB" id="A0A9W8E8T3"/>
<organism evidence="6 7">
    <name type="scientific">Dimargaris verticillata</name>
    <dbReference type="NCBI Taxonomy" id="2761393"/>
    <lineage>
        <taxon>Eukaryota</taxon>
        <taxon>Fungi</taxon>
        <taxon>Fungi incertae sedis</taxon>
        <taxon>Zoopagomycota</taxon>
        <taxon>Kickxellomycotina</taxon>
        <taxon>Dimargaritomycetes</taxon>
        <taxon>Dimargaritales</taxon>
        <taxon>Dimargaritaceae</taxon>
        <taxon>Dimargaris</taxon>
    </lineage>
</organism>
<dbReference type="PANTHER" id="PTHR21399">
    <property type="entry name" value="CHLORIDE CONDUCTANCE REGULATORY PROTEIN ICLN"/>
    <property type="match status" value="1"/>
</dbReference>
<dbReference type="InterPro" id="IPR039924">
    <property type="entry name" value="ICln/Lot5/Saf5"/>
</dbReference>
<keyword evidence="4" id="KW-0539">Nucleus</keyword>
<accession>A0A9W8E8T3</accession>
<dbReference type="InterPro" id="IPR011993">
    <property type="entry name" value="PH-like_dom_sf"/>
</dbReference>
<dbReference type="GO" id="GO:0005681">
    <property type="term" value="C:spliceosomal complex"/>
    <property type="evidence" value="ECO:0007669"/>
    <property type="project" value="TreeGrafter"/>
</dbReference>
<name>A0A9W8E8T3_9FUNG</name>
<dbReference type="GO" id="GO:0034715">
    <property type="term" value="C:pICln-Sm protein complex"/>
    <property type="evidence" value="ECO:0007669"/>
    <property type="project" value="TreeGrafter"/>
</dbReference>
<keyword evidence="7" id="KW-1185">Reference proteome</keyword>